<keyword evidence="1" id="KW-1133">Transmembrane helix</keyword>
<proteinExistence type="predicted"/>
<evidence type="ECO:0000313" key="3">
    <source>
        <dbReference type="Proteomes" id="UP000297604"/>
    </source>
</evidence>
<dbReference type="RefSeq" id="WP_134450229.1">
    <property type="nucleotide sequence ID" value="NZ_SOFS01000015.1"/>
</dbReference>
<evidence type="ECO:0000256" key="1">
    <source>
        <dbReference type="SAM" id="Phobius"/>
    </source>
</evidence>
<keyword evidence="3" id="KW-1185">Reference proteome</keyword>
<comment type="caution">
    <text evidence="2">The sequence shown here is derived from an EMBL/GenBank/DDBJ whole genome shotgun (WGS) entry which is preliminary data.</text>
</comment>
<keyword evidence="1" id="KW-0472">Membrane</keyword>
<accession>A0ABY2IPU8</accession>
<gene>
    <name evidence="2" type="ORF">E3O46_06300</name>
</gene>
<keyword evidence="1" id="KW-0812">Transmembrane</keyword>
<dbReference type="Proteomes" id="UP000297604">
    <property type="component" value="Unassembled WGS sequence"/>
</dbReference>
<feature type="transmembrane region" description="Helical" evidence="1">
    <location>
        <begin position="12"/>
        <end position="39"/>
    </location>
</feature>
<dbReference type="EMBL" id="SOFS01000015">
    <property type="protein sequence ID" value="TFC21816.1"/>
    <property type="molecule type" value="Genomic_DNA"/>
</dbReference>
<reference evidence="2 3" key="1">
    <citation type="submission" date="2019-03" db="EMBL/GenBank/DDBJ databases">
        <title>Genomics of glacier-inhabiting Cryobacterium strains.</title>
        <authorList>
            <person name="Liu Q."/>
            <person name="Xin Y.-H."/>
        </authorList>
    </citation>
    <scope>NUCLEOTIDE SEQUENCE [LARGE SCALE GENOMIC DNA]</scope>
    <source>
        <strain evidence="2 3">MDB1-5</strain>
    </source>
</reference>
<organism evidence="2 3">
    <name type="scientific">Cryobacterium glucosi</name>
    <dbReference type="NCBI Taxonomy" id="1259175"/>
    <lineage>
        <taxon>Bacteria</taxon>
        <taxon>Bacillati</taxon>
        <taxon>Actinomycetota</taxon>
        <taxon>Actinomycetes</taxon>
        <taxon>Micrococcales</taxon>
        <taxon>Microbacteriaceae</taxon>
        <taxon>Cryobacterium</taxon>
    </lineage>
</organism>
<name>A0ABY2IPU8_9MICO</name>
<protein>
    <recommendedName>
        <fullName evidence="4">Secreted protein</fullName>
    </recommendedName>
</protein>
<sequence length="203" mass="21576">MDMKGRVAGMTAVAAVILALAAILVVSAGATIVVARMLYKRIRRSRAVAGAALRTRAALSRGPQREVLGLRIRLRDTLGSGQAAVDLALGSDGPRGELPRLFHRIQDEGAALDAQLVLLTSETDAVVLAEELPMARRRVDDVAGLVGRLRATVAGGRGDLTDDVLLALRSEVDREVLALEAGIQELHALNLHDHRDTTRGSES</sequence>
<evidence type="ECO:0008006" key="4">
    <source>
        <dbReference type="Google" id="ProtNLM"/>
    </source>
</evidence>
<evidence type="ECO:0000313" key="2">
    <source>
        <dbReference type="EMBL" id="TFC21816.1"/>
    </source>
</evidence>